<dbReference type="KEGG" id="bav:BAV1652"/>
<dbReference type="InterPro" id="IPR058163">
    <property type="entry name" value="LysR-type_TF_proteobact-type"/>
</dbReference>
<dbReference type="GeneID" id="92935286"/>
<dbReference type="FunFam" id="1.10.10.10:FF:000001">
    <property type="entry name" value="LysR family transcriptional regulator"/>
    <property type="match status" value="1"/>
</dbReference>
<dbReference type="Pfam" id="PF00126">
    <property type="entry name" value="HTH_1"/>
    <property type="match status" value="1"/>
</dbReference>
<keyword evidence="2" id="KW-0805">Transcription regulation</keyword>
<dbReference type="HOGENOM" id="CLU_039613_16_2_4"/>
<evidence type="ECO:0000259" key="5">
    <source>
        <dbReference type="PROSITE" id="PS50931"/>
    </source>
</evidence>
<evidence type="ECO:0000256" key="2">
    <source>
        <dbReference type="ARBA" id="ARBA00023015"/>
    </source>
</evidence>
<organism evidence="6 7">
    <name type="scientific">Bordetella avium (strain 197N)</name>
    <dbReference type="NCBI Taxonomy" id="360910"/>
    <lineage>
        <taxon>Bacteria</taxon>
        <taxon>Pseudomonadati</taxon>
        <taxon>Pseudomonadota</taxon>
        <taxon>Betaproteobacteria</taxon>
        <taxon>Burkholderiales</taxon>
        <taxon>Alcaligenaceae</taxon>
        <taxon>Bordetella</taxon>
    </lineage>
</organism>
<keyword evidence="7" id="KW-1185">Reference proteome</keyword>
<dbReference type="EMBL" id="AM167904">
    <property type="protein sequence ID" value="CAJ49260.1"/>
    <property type="molecule type" value="Genomic_DNA"/>
</dbReference>
<evidence type="ECO:0000313" key="6">
    <source>
        <dbReference type="EMBL" id="CAJ49260.1"/>
    </source>
</evidence>
<dbReference type="Gene3D" id="3.40.190.290">
    <property type="match status" value="1"/>
</dbReference>
<evidence type="ECO:0000256" key="4">
    <source>
        <dbReference type="ARBA" id="ARBA00023163"/>
    </source>
</evidence>
<dbReference type="PANTHER" id="PTHR30537:SF5">
    <property type="entry name" value="HTH-TYPE TRANSCRIPTIONAL ACTIVATOR TTDR-RELATED"/>
    <property type="match status" value="1"/>
</dbReference>
<dbReference type="PROSITE" id="PS50931">
    <property type="entry name" value="HTH_LYSR"/>
    <property type="match status" value="1"/>
</dbReference>
<dbReference type="AlphaFoldDB" id="Q2L1H3"/>
<comment type="similarity">
    <text evidence="1">Belongs to the LysR transcriptional regulatory family.</text>
</comment>
<evidence type="ECO:0000313" key="7">
    <source>
        <dbReference type="Proteomes" id="UP000001977"/>
    </source>
</evidence>
<dbReference type="CDD" id="cd08422">
    <property type="entry name" value="PBP2_CrgA_like"/>
    <property type="match status" value="1"/>
</dbReference>
<dbReference type="Gene3D" id="1.10.10.10">
    <property type="entry name" value="Winged helix-like DNA-binding domain superfamily/Winged helix DNA-binding domain"/>
    <property type="match status" value="1"/>
</dbReference>
<dbReference type="GO" id="GO:0043565">
    <property type="term" value="F:sequence-specific DNA binding"/>
    <property type="evidence" value="ECO:0007669"/>
    <property type="project" value="TreeGrafter"/>
</dbReference>
<reference evidence="6 7" key="1">
    <citation type="journal article" date="2006" name="J. Bacteriol.">
        <title>Comparison of the genome sequence of the poultry pathogen Bordetella avium with those of B. bronchiseptica, B. pertussis, and B. parapertussis reveals extensive diversity in surface structures associated with host interaction.</title>
        <authorList>
            <person name="Sebaihia M."/>
            <person name="Preston A."/>
            <person name="Maskell D.J."/>
            <person name="Kuzmiak H."/>
            <person name="Connell T.D."/>
            <person name="King N.D."/>
            <person name="Orndorff P.E."/>
            <person name="Miyamoto D.M."/>
            <person name="Thomson N.R."/>
            <person name="Harris D."/>
            <person name="Goble A."/>
            <person name="Lord A."/>
            <person name="Murphy L."/>
            <person name="Quail M.A."/>
            <person name="Rutter S."/>
            <person name="Squares R."/>
            <person name="Squares S."/>
            <person name="Woodward J."/>
            <person name="Parkhill J."/>
            <person name="Temple L.M."/>
        </authorList>
    </citation>
    <scope>NUCLEOTIDE SEQUENCE [LARGE SCALE GENOMIC DNA]</scope>
    <source>
        <strain evidence="6 7">197N</strain>
    </source>
</reference>
<dbReference type="RefSeq" id="WP_012417321.1">
    <property type="nucleotide sequence ID" value="NC_010645.1"/>
</dbReference>
<proteinExistence type="inferred from homology"/>
<dbReference type="PANTHER" id="PTHR30537">
    <property type="entry name" value="HTH-TYPE TRANSCRIPTIONAL REGULATOR"/>
    <property type="match status" value="1"/>
</dbReference>
<keyword evidence="3" id="KW-0238">DNA-binding</keyword>
<name>Q2L1H3_BORA1</name>
<dbReference type="STRING" id="360910.BAV1652"/>
<dbReference type="SUPFAM" id="SSF53850">
    <property type="entry name" value="Periplasmic binding protein-like II"/>
    <property type="match status" value="1"/>
</dbReference>
<dbReference type="SUPFAM" id="SSF46785">
    <property type="entry name" value="Winged helix' DNA-binding domain"/>
    <property type="match status" value="1"/>
</dbReference>
<dbReference type="Pfam" id="PF03466">
    <property type="entry name" value="LysR_substrate"/>
    <property type="match status" value="1"/>
</dbReference>
<dbReference type="InterPro" id="IPR036390">
    <property type="entry name" value="WH_DNA-bd_sf"/>
</dbReference>
<dbReference type="InterPro" id="IPR036388">
    <property type="entry name" value="WH-like_DNA-bd_sf"/>
</dbReference>
<evidence type="ECO:0000256" key="1">
    <source>
        <dbReference type="ARBA" id="ARBA00009437"/>
    </source>
</evidence>
<gene>
    <name evidence="6" type="ordered locus">BAV1652</name>
</gene>
<feature type="domain" description="HTH lysR-type" evidence="5">
    <location>
        <begin position="1"/>
        <end position="53"/>
    </location>
</feature>
<sequence>MELFVEVAKTRNFSRAADNLGIPKSTLSRQVSELERAVGLQLLSRTTRKVELTAAGQLYFDRCQRIVTEAQAAHEELQKLLETPSGPLRVNLPADFGTEFMAESFVEFSRRYPEVDFYLDLASPEHAERVFRSCDVALQIGELPDSTQIARLLGMLPAGLYASPDYLDRHGRPLHPDDLAKHECLEFRVGHAGRVTRWPLTNGQQQFEITPGRRYSVNSVSMLRSLARLGAGIAILAARHCEDGESLEKVLPDWHAGPFPVYAVTDTRLLPAKTRIFIEFLMERLNQQGVGEKHSARLFPNLA</sequence>
<evidence type="ECO:0000256" key="3">
    <source>
        <dbReference type="ARBA" id="ARBA00023125"/>
    </source>
</evidence>
<dbReference type="eggNOG" id="COG0583">
    <property type="taxonomic scope" value="Bacteria"/>
</dbReference>
<dbReference type="GO" id="GO:0003700">
    <property type="term" value="F:DNA-binding transcription factor activity"/>
    <property type="evidence" value="ECO:0007669"/>
    <property type="project" value="InterPro"/>
</dbReference>
<dbReference type="InterPro" id="IPR000847">
    <property type="entry name" value="LysR_HTH_N"/>
</dbReference>
<accession>Q2L1H3</accession>
<dbReference type="GO" id="GO:0006351">
    <property type="term" value="P:DNA-templated transcription"/>
    <property type="evidence" value="ECO:0007669"/>
    <property type="project" value="TreeGrafter"/>
</dbReference>
<dbReference type="OrthoDB" id="116299at2"/>
<keyword evidence="4" id="KW-0804">Transcription</keyword>
<protein>
    <submittedName>
        <fullName evidence="6">LysR-family transcriptional regulator</fullName>
    </submittedName>
</protein>
<dbReference type="InterPro" id="IPR005119">
    <property type="entry name" value="LysR_subst-bd"/>
</dbReference>
<dbReference type="Proteomes" id="UP000001977">
    <property type="component" value="Chromosome"/>
</dbReference>